<reference evidence="8" key="1">
    <citation type="submission" date="2019-12" db="EMBL/GenBank/DDBJ databases">
        <title>Genome sequencing and annotation of Brassica cretica.</title>
        <authorList>
            <person name="Studholme D.J."/>
            <person name="Sarris P."/>
        </authorList>
    </citation>
    <scope>NUCLEOTIDE SEQUENCE</scope>
    <source>
        <strain evidence="8">PFS-109/04</strain>
        <tissue evidence="8">Leaf</tissue>
    </source>
</reference>
<keyword evidence="4" id="KW-0256">Endoplasmic reticulum</keyword>
<evidence type="ECO:0008006" key="10">
    <source>
        <dbReference type="Google" id="ProtNLM"/>
    </source>
</evidence>
<evidence type="ECO:0000256" key="5">
    <source>
        <dbReference type="ARBA" id="ARBA00022989"/>
    </source>
</evidence>
<keyword evidence="5 7" id="KW-1133">Transmembrane helix</keyword>
<dbReference type="InterPro" id="IPR013174">
    <property type="entry name" value="DPM3"/>
</dbReference>
<evidence type="ECO:0000256" key="4">
    <source>
        <dbReference type="ARBA" id="ARBA00022824"/>
    </source>
</evidence>
<dbReference type="Proteomes" id="UP000712600">
    <property type="component" value="Unassembled WGS sequence"/>
</dbReference>
<feature type="transmembrane region" description="Helical" evidence="7">
    <location>
        <begin position="34"/>
        <end position="52"/>
    </location>
</feature>
<dbReference type="PANTHER" id="PTHR16433:SF0">
    <property type="entry name" value="DOLICHOL-PHOSPHATE MANNOSYLTRANSFERASE SUBUNIT 3"/>
    <property type="match status" value="1"/>
</dbReference>
<protein>
    <recommendedName>
        <fullName evidence="10">Dolichol-phosphate mannosyltransferase subunit 3</fullName>
    </recommendedName>
</protein>
<dbReference type="GO" id="GO:0005789">
    <property type="term" value="C:endoplasmic reticulum membrane"/>
    <property type="evidence" value="ECO:0007669"/>
    <property type="project" value="UniProtKB-SubCell"/>
</dbReference>
<name>A0A8S9SEA3_BRACR</name>
<gene>
    <name evidence="8" type="ORF">F2Q69_00039038</name>
</gene>
<evidence type="ECO:0000256" key="6">
    <source>
        <dbReference type="ARBA" id="ARBA00023136"/>
    </source>
</evidence>
<organism evidence="8 9">
    <name type="scientific">Brassica cretica</name>
    <name type="common">Mustard</name>
    <dbReference type="NCBI Taxonomy" id="69181"/>
    <lineage>
        <taxon>Eukaryota</taxon>
        <taxon>Viridiplantae</taxon>
        <taxon>Streptophyta</taxon>
        <taxon>Embryophyta</taxon>
        <taxon>Tracheophyta</taxon>
        <taxon>Spermatophyta</taxon>
        <taxon>Magnoliopsida</taxon>
        <taxon>eudicotyledons</taxon>
        <taxon>Gunneridae</taxon>
        <taxon>Pentapetalae</taxon>
        <taxon>rosids</taxon>
        <taxon>malvids</taxon>
        <taxon>Brassicales</taxon>
        <taxon>Brassicaceae</taxon>
        <taxon>Brassiceae</taxon>
        <taxon>Brassica</taxon>
    </lineage>
</organism>
<dbReference type="PANTHER" id="PTHR16433">
    <property type="entry name" value="DOLICHOL-PHOSPHATE MANNOSYLTRANSFERASE SUBUNIT 3"/>
    <property type="match status" value="1"/>
</dbReference>
<comment type="similarity">
    <text evidence="2">Belongs to the DPM3 family.</text>
</comment>
<evidence type="ECO:0000313" key="9">
    <source>
        <dbReference type="Proteomes" id="UP000712600"/>
    </source>
</evidence>
<keyword evidence="3 7" id="KW-0812">Transmembrane</keyword>
<dbReference type="AlphaFoldDB" id="A0A8S9SEA3"/>
<dbReference type="GO" id="GO:0033185">
    <property type="term" value="C:dolichol-phosphate-mannose synthase complex"/>
    <property type="evidence" value="ECO:0007669"/>
    <property type="project" value="TreeGrafter"/>
</dbReference>
<comment type="subcellular location">
    <subcellularLocation>
        <location evidence="1">Endoplasmic reticulum membrane</location>
        <topology evidence="1">Multi-pass membrane protein</topology>
    </subcellularLocation>
</comment>
<comment type="caution">
    <text evidence="8">The sequence shown here is derived from an EMBL/GenBank/DDBJ whole genome shotgun (WGS) entry which is preliminary data.</text>
</comment>
<evidence type="ECO:0000256" key="7">
    <source>
        <dbReference type="SAM" id="Phobius"/>
    </source>
</evidence>
<keyword evidence="6 7" id="KW-0472">Membrane</keyword>
<dbReference type="GO" id="GO:0006506">
    <property type="term" value="P:GPI anchor biosynthetic process"/>
    <property type="evidence" value="ECO:0007669"/>
    <property type="project" value="TreeGrafter"/>
</dbReference>
<evidence type="ECO:0000256" key="3">
    <source>
        <dbReference type="ARBA" id="ARBA00022692"/>
    </source>
</evidence>
<proteinExistence type="inferred from homology"/>
<evidence type="ECO:0000256" key="2">
    <source>
        <dbReference type="ARBA" id="ARBA00010430"/>
    </source>
</evidence>
<evidence type="ECO:0000256" key="1">
    <source>
        <dbReference type="ARBA" id="ARBA00004477"/>
    </source>
</evidence>
<dbReference type="EMBL" id="QGKX02000004">
    <property type="protein sequence ID" value="KAF3599786.1"/>
    <property type="molecule type" value="Genomic_DNA"/>
</dbReference>
<evidence type="ECO:0000313" key="8">
    <source>
        <dbReference type="EMBL" id="KAF3599786.1"/>
    </source>
</evidence>
<sequence>MKHVVKILSLLVAVSAFWIVLLQAAIVPQSHTWLLPIYFVVSTWMLWSINGWNRDNAVPYLSSRSSSLEP</sequence>
<accession>A0A8S9SEA3</accession>